<dbReference type="PATRIC" id="fig|1195236.3.peg.5576"/>
<feature type="transmembrane region" description="Helical" evidence="1">
    <location>
        <begin position="184"/>
        <end position="204"/>
    </location>
</feature>
<feature type="transmembrane region" description="Helical" evidence="1">
    <location>
        <begin position="145"/>
        <end position="163"/>
    </location>
</feature>
<feature type="transmembrane region" description="Helical" evidence="1">
    <location>
        <begin position="96"/>
        <end position="117"/>
    </location>
</feature>
<keyword evidence="3" id="KW-1185">Reference proteome</keyword>
<dbReference type="STRING" id="1195236.CTER_5436"/>
<organism evidence="2 3">
    <name type="scientific">Ruminiclostridium cellobioparum subsp. termitidis CT1112</name>
    <dbReference type="NCBI Taxonomy" id="1195236"/>
    <lineage>
        <taxon>Bacteria</taxon>
        <taxon>Bacillati</taxon>
        <taxon>Bacillota</taxon>
        <taxon>Clostridia</taxon>
        <taxon>Eubacteriales</taxon>
        <taxon>Oscillospiraceae</taxon>
        <taxon>Ruminiclostridium</taxon>
    </lineage>
</organism>
<evidence type="ECO:0000256" key="1">
    <source>
        <dbReference type="SAM" id="Phobius"/>
    </source>
</evidence>
<keyword evidence="1" id="KW-1133">Transmembrane helix</keyword>
<feature type="transmembrane region" description="Helical" evidence="1">
    <location>
        <begin position="59"/>
        <end position="84"/>
    </location>
</feature>
<reference evidence="2 3" key="1">
    <citation type="journal article" date="2013" name="Genome Announc.">
        <title>Draft Genome Sequence of the Cellulolytic, Mesophilic, Anaerobic Bacterium Clostridium termitidis Strain CT1112 (DSM 5398).</title>
        <authorList>
            <person name="Lal S."/>
            <person name="Ramachandran U."/>
            <person name="Zhang X."/>
            <person name="Munir R."/>
            <person name="Sparling R."/>
            <person name="Levin D.B."/>
        </authorList>
    </citation>
    <scope>NUCLEOTIDE SEQUENCE [LARGE SCALE GENOMIC DNA]</scope>
    <source>
        <strain evidence="2 3">CT1112</strain>
    </source>
</reference>
<gene>
    <name evidence="2" type="ORF">CTER_5436</name>
</gene>
<dbReference type="AlphaFoldDB" id="S0FEX2"/>
<dbReference type="Proteomes" id="UP000014155">
    <property type="component" value="Unassembled WGS sequence"/>
</dbReference>
<sequence length="207" mass="23233">MGFLRKKLSSGSLKERILFCYLVFFVLFFGITIISYYFLPEGILKNKNPLQDWETSKNTFISTLQIFFYNQLSVIVVIFGSLFGKKKEKDINYFSIGYLAFFTQICINGVVLGTWSFSMGTEAVPLISRITRTFDLLHRAGFWEMSGQLLITCAAAHISTVLTNGKNTITKSFKDIQLSKAEKLVLFAGLVLMLTGAVVESVAINAL</sequence>
<protein>
    <submittedName>
        <fullName evidence="2">Integral membrane protein DUF95</fullName>
    </submittedName>
</protein>
<feature type="transmembrane region" description="Helical" evidence="1">
    <location>
        <begin position="21"/>
        <end position="39"/>
    </location>
</feature>
<evidence type="ECO:0000313" key="3">
    <source>
        <dbReference type="Proteomes" id="UP000014155"/>
    </source>
</evidence>
<name>S0FEX2_RUMCE</name>
<dbReference type="EMBL" id="AORV01000078">
    <property type="protein sequence ID" value="EMS68970.1"/>
    <property type="molecule type" value="Genomic_DNA"/>
</dbReference>
<dbReference type="RefSeq" id="WP_004631056.1">
    <property type="nucleotide sequence ID" value="NZ_AORV01000078.1"/>
</dbReference>
<keyword evidence="1" id="KW-0812">Transmembrane</keyword>
<evidence type="ECO:0000313" key="2">
    <source>
        <dbReference type="EMBL" id="EMS68970.1"/>
    </source>
</evidence>
<comment type="caution">
    <text evidence="2">The sequence shown here is derived from an EMBL/GenBank/DDBJ whole genome shotgun (WGS) entry which is preliminary data.</text>
</comment>
<keyword evidence="1" id="KW-0472">Membrane</keyword>
<proteinExistence type="predicted"/>
<accession>S0FEX2</accession>